<accession>A0A517YIG1</accession>
<proteinExistence type="predicted"/>
<keyword evidence="1 4" id="KW-0645">Protease</keyword>
<dbReference type="OrthoDB" id="267676at2"/>
<evidence type="ECO:0000313" key="5">
    <source>
        <dbReference type="Proteomes" id="UP000315017"/>
    </source>
</evidence>
<dbReference type="GO" id="GO:0004252">
    <property type="term" value="F:serine-type endopeptidase activity"/>
    <property type="evidence" value="ECO:0007669"/>
    <property type="project" value="InterPro"/>
</dbReference>
<dbReference type="SUPFAM" id="SSF50494">
    <property type="entry name" value="Trypsin-like serine proteases"/>
    <property type="match status" value="1"/>
</dbReference>
<dbReference type="Gene3D" id="2.40.10.120">
    <property type="match status" value="1"/>
</dbReference>
<evidence type="ECO:0000256" key="1">
    <source>
        <dbReference type="ARBA" id="ARBA00022670"/>
    </source>
</evidence>
<dbReference type="AlphaFoldDB" id="A0A517YIG1"/>
<keyword evidence="3" id="KW-0812">Transmembrane</keyword>
<protein>
    <submittedName>
        <fullName evidence="4">Serine protease HhoA</fullName>
    </submittedName>
</protein>
<reference evidence="4 5" key="1">
    <citation type="submission" date="2019-02" db="EMBL/GenBank/DDBJ databases">
        <title>Deep-cultivation of Planctomycetes and their phenomic and genomic characterization uncovers novel biology.</title>
        <authorList>
            <person name="Wiegand S."/>
            <person name="Jogler M."/>
            <person name="Boedeker C."/>
            <person name="Pinto D."/>
            <person name="Vollmers J."/>
            <person name="Rivas-Marin E."/>
            <person name="Kohn T."/>
            <person name="Peeters S.H."/>
            <person name="Heuer A."/>
            <person name="Rast P."/>
            <person name="Oberbeckmann S."/>
            <person name="Bunk B."/>
            <person name="Jeske O."/>
            <person name="Meyerdierks A."/>
            <person name="Storesund J.E."/>
            <person name="Kallscheuer N."/>
            <person name="Luecker S."/>
            <person name="Lage O.M."/>
            <person name="Pohl T."/>
            <person name="Merkel B.J."/>
            <person name="Hornburger P."/>
            <person name="Mueller R.-W."/>
            <person name="Bruemmer F."/>
            <person name="Labrenz M."/>
            <person name="Spormann A.M."/>
            <person name="Op den Camp H."/>
            <person name="Overmann J."/>
            <person name="Amann R."/>
            <person name="Jetten M.S.M."/>
            <person name="Mascher T."/>
            <person name="Medema M.H."/>
            <person name="Devos D.P."/>
            <person name="Kaster A.-K."/>
            <person name="Ovreas L."/>
            <person name="Rohde M."/>
            <person name="Galperin M.Y."/>
            <person name="Jogler C."/>
        </authorList>
    </citation>
    <scope>NUCLEOTIDE SEQUENCE [LARGE SCALE GENOMIC DNA]</scope>
    <source>
        <strain evidence="4 5">ETA_A8</strain>
    </source>
</reference>
<keyword evidence="5" id="KW-1185">Reference proteome</keyword>
<dbReference type="InterPro" id="IPR009003">
    <property type="entry name" value="Peptidase_S1_PA"/>
</dbReference>
<dbReference type="KEGG" id="aagg:ETAA8_51190"/>
<keyword evidence="3" id="KW-0472">Membrane</keyword>
<keyword evidence="3" id="KW-1133">Transmembrane helix</keyword>
<feature type="transmembrane region" description="Helical" evidence="3">
    <location>
        <begin position="87"/>
        <end position="110"/>
    </location>
</feature>
<evidence type="ECO:0000256" key="3">
    <source>
        <dbReference type="SAM" id="Phobius"/>
    </source>
</evidence>
<name>A0A517YIG1_9BACT</name>
<dbReference type="Proteomes" id="UP000315017">
    <property type="component" value="Chromosome"/>
</dbReference>
<sequence length="557" mass="60785">MKLGACRFAQQNTAEGTQSRCTVFCCAKQQAPKGAHYLSHRFGIVPWGAHGKILSVDREPMPVPEVPAISTERPSAPRPRRTGRGKLLRGLLITLLVVLGIVAIRPWSYWDELLSDRRSSRMNDVIITPPDHRPHDPLVTQTKTITPAPALNAGLAKLKESVALIEADGPLGREVIGSAFVLTPQGEVVTCLHVISRATSAVVRLSDGRVFDVAGYAAVDPANDLALLQLKEPPSSLKPVVLAETPPTQLTPVIAWGHPQGIEFSPFDGKVSRLIDSSQLPGGLQKFVRELTGGDTEQTWIQHTAKLSEGNSGGPLANDQGEVIGLNMWVDRQSDYSYALPVAALKNLSNLRLPEVQPLERFAASDARVRDATWQTSAQKLRKLADEARATKWQVHEWSDYSRLQHLAWGVTLANVPEHFTTKSELGDRLDELVKEADRVAAQLHQHAWNDGGQIIVLNEFAEKEVTRAGAGVVFFGTVQRVVEGRKQERALLVKLAGFEQMLLVPLSGELNAPATGSQCLFVGVNDRGRTVRYGDNPLQPIVASVIIAPLIVPLEK</sequence>
<dbReference type="GO" id="GO:0006508">
    <property type="term" value="P:proteolysis"/>
    <property type="evidence" value="ECO:0007669"/>
    <property type="project" value="UniProtKB-KW"/>
</dbReference>
<dbReference type="EMBL" id="CP036274">
    <property type="protein sequence ID" value="QDU30001.1"/>
    <property type="molecule type" value="Genomic_DNA"/>
</dbReference>
<dbReference type="PANTHER" id="PTHR43343">
    <property type="entry name" value="PEPTIDASE S12"/>
    <property type="match status" value="1"/>
</dbReference>
<gene>
    <name evidence="4" type="primary">hhoA_1</name>
    <name evidence="4" type="ORF">ETAA8_51190</name>
</gene>
<dbReference type="PANTHER" id="PTHR43343:SF3">
    <property type="entry name" value="PROTEASE DO-LIKE 8, CHLOROPLASTIC"/>
    <property type="match status" value="1"/>
</dbReference>
<evidence type="ECO:0000256" key="2">
    <source>
        <dbReference type="ARBA" id="ARBA00022801"/>
    </source>
</evidence>
<evidence type="ECO:0000313" key="4">
    <source>
        <dbReference type="EMBL" id="QDU30001.1"/>
    </source>
</evidence>
<keyword evidence="2" id="KW-0378">Hydrolase</keyword>
<organism evidence="4 5">
    <name type="scientific">Anatilimnocola aggregata</name>
    <dbReference type="NCBI Taxonomy" id="2528021"/>
    <lineage>
        <taxon>Bacteria</taxon>
        <taxon>Pseudomonadati</taxon>
        <taxon>Planctomycetota</taxon>
        <taxon>Planctomycetia</taxon>
        <taxon>Pirellulales</taxon>
        <taxon>Pirellulaceae</taxon>
        <taxon>Anatilimnocola</taxon>
    </lineage>
</organism>
<dbReference type="InterPro" id="IPR051201">
    <property type="entry name" value="Chloro_Bact_Ser_Proteases"/>
</dbReference>
<dbReference type="PRINTS" id="PR00834">
    <property type="entry name" value="PROTEASES2C"/>
</dbReference>
<dbReference type="InterPro" id="IPR001940">
    <property type="entry name" value="Peptidase_S1C"/>
</dbReference>
<dbReference type="Pfam" id="PF13365">
    <property type="entry name" value="Trypsin_2"/>
    <property type="match status" value="1"/>
</dbReference>